<feature type="compositionally biased region" description="Low complexity" evidence="2">
    <location>
        <begin position="264"/>
        <end position="279"/>
    </location>
</feature>
<feature type="compositionally biased region" description="Basic and acidic residues" evidence="2">
    <location>
        <begin position="588"/>
        <end position="612"/>
    </location>
</feature>
<feature type="region of interest" description="Disordered" evidence="2">
    <location>
        <begin position="1"/>
        <end position="61"/>
    </location>
</feature>
<feature type="compositionally biased region" description="Acidic residues" evidence="2">
    <location>
        <begin position="827"/>
        <end position="838"/>
    </location>
</feature>
<feature type="compositionally biased region" description="Basic and acidic residues" evidence="2">
    <location>
        <begin position="694"/>
        <end position="722"/>
    </location>
</feature>
<dbReference type="InterPro" id="IPR012677">
    <property type="entry name" value="Nucleotide-bd_a/b_plait_sf"/>
</dbReference>
<feature type="compositionally biased region" description="Basic and acidic residues" evidence="2">
    <location>
        <begin position="239"/>
        <end position="263"/>
    </location>
</feature>
<feature type="compositionally biased region" description="Basic and acidic residues" evidence="2">
    <location>
        <begin position="978"/>
        <end position="992"/>
    </location>
</feature>
<dbReference type="InterPro" id="IPR003604">
    <property type="entry name" value="Matrin/U1-like-C_Znf_C2H2"/>
</dbReference>
<feature type="domain" description="RRM" evidence="3">
    <location>
        <begin position="871"/>
        <end position="946"/>
    </location>
</feature>
<dbReference type="GeneTree" id="ENSGT00940000169511"/>
<feature type="compositionally biased region" description="Basic and acidic residues" evidence="2">
    <location>
        <begin position="349"/>
        <end position="361"/>
    </location>
</feature>
<dbReference type="GO" id="GO:0003723">
    <property type="term" value="F:RNA binding"/>
    <property type="evidence" value="ECO:0007669"/>
    <property type="project" value="UniProtKB-UniRule"/>
</dbReference>
<feature type="compositionally biased region" description="Polar residues" evidence="2">
    <location>
        <begin position="362"/>
        <end position="377"/>
    </location>
</feature>
<feature type="compositionally biased region" description="Low complexity" evidence="2">
    <location>
        <begin position="176"/>
        <end position="188"/>
    </location>
</feature>
<feature type="region of interest" description="Disordered" evidence="2">
    <location>
        <begin position="348"/>
        <end position="384"/>
    </location>
</feature>
<feature type="domain" description="RRM" evidence="3">
    <location>
        <begin position="387"/>
        <end position="460"/>
    </location>
</feature>
<feature type="compositionally biased region" description="Low complexity" evidence="2">
    <location>
        <begin position="44"/>
        <end position="58"/>
    </location>
</feature>
<dbReference type="InterPro" id="IPR013087">
    <property type="entry name" value="Znf_C2H2_type"/>
</dbReference>
<feature type="region of interest" description="Disordered" evidence="2">
    <location>
        <begin position="549"/>
        <end position="839"/>
    </location>
</feature>
<dbReference type="PANTHER" id="PTHR15592">
    <property type="entry name" value="MATRIN 3/NUCLEAR PROTEIN 220-RELATED"/>
    <property type="match status" value="1"/>
</dbReference>
<dbReference type="GO" id="GO:0008270">
    <property type="term" value="F:zinc ion binding"/>
    <property type="evidence" value="ECO:0007669"/>
    <property type="project" value="InterPro"/>
</dbReference>
<dbReference type="InterPro" id="IPR000504">
    <property type="entry name" value="RRM_dom"/>
</dbReference>
<feature type="compositionally biased region" description="Basic and acidic residues" evidence="2">
    <location>
        <begin position="10"/>
        <end position="30"/>
    </location>
</feature>
<dbReference type="SMART" id="SM00451">
    <property type="entry name" value="ZnF_U1"/>
    <property type="match status" value="2"/>
</dbReference>
<accession>A0AAQ6IQF0</accession>
<reference evidence="4" key="3">
    <citation type="submission" date="2025-09" db="UniProtKB">
        <authorList>
            <consortium name="Ensembl"/>
        </authorList>
    </citation>
    <scope>IDENTIFICATION</scope>
</reference>
<reference evidence="4" key="2">
    <citation type="submission" date="2025-08" db="UniProtKB">
        <authorList>
            <consortium name="Ensembl"/>
        </authorList>
    </citation>
    <scope>IDENTIFICATION</scope>
</reference>
<feature type="compositionally biased region" description="Basic and acidic residues" evidence="2">
    <location>
        <begin position="1068"/>
        <end position="1096"/>
    </location>
</feature>
<keyword evidence="5" id="KW-1185">Reference proteome</keyword>
<sequence>MSHNYPYRRPTSDIDLRPEAGHYSSGDRRHMSPNPDFYRPPQESSSYPSSSSSRGSTSAQWAQDGALSILSSCGLEPSDLALLAELPEDVLTVESLPYVLKQIKGKRGTVTSFPPCTQSLSSSSTSYSRPPASSSGDWDQPRSQSNQCPLGRAAPGSLASEQDRWRNPRTSSSVRSDPTSLSASSSSSRYIVDFHHTSGPSEYGKTSRSAGPLSSKEHPSFSSAGQGTRSRSAGFSEPRSADYRSTHPPEVYHSKARGGRRESQTSSTRSSSRNTAATSMPSEKKALDFHGTCPTVFPYSCSLCDITVLSEKVWIKHINGTQHAEGQLSLLQQFPEWDCRVESLSSAKKQMEKGKAEEKPSHPTQTSSRNHKPMSNNKSEKKVPEKSKVVCVKFPPQSVDEVYLRKLTEPFGKIIKILMFPSLAFVELGSADQAKDLVKFHINYPPTVNGEQIEFSFSNTFNFLQSSQVVSFTPVPAGDDGQSDLISIVRRFGPPLYTLFLPSVAFVEMKSAADAQKLVDYYSSNTLRINNYCIKVSFSGEYKTLTRVPSAQRYEEEKVSTKRTKSSSREKEDEKTESKRRRSSSSSIKDREQERTTRSRSRDKSKEKSSRERKTRSRSRGKSKERSSREKKTRSRSRDKSKEKSSRERKTRSRSRDKSKEKSSRERKTRSRSRDKSKEKSSTEKKTRSRSRLLSRDEPSRQEDRSLEGEKPEPESRTKDEPAPQGEAAETQTEKKGELSADDSDIEGMEVIGEDGENVKEEEEDMDVPDNAEGEEQEEAAEENEHQAEKEDLPEQDREGEAGCEEEKLEGESGTNRETEAATETQQEGDEEELDFPVDLENCITLDELEDEQSDNQGEDFGAEAESPSTRVVYFKDLPLSSYTDAEFIKLVQDFGKAVSFLLDRENQEGLIEMSSSSEAQRAAKELSCKSVTLNGSKLIVNISHKYHRLSTGCEIQLDSDQEKTESRSSSEQQSKSKTSETCRKSEGKESSEAALKSSETESANKTKEKDTEDSDARKTPESDRKKEPVTKNTSETYIGKPDKDETEENNSATKSPKDSAALESPEEEHQEKLGSKETLTDEERSTEGCEGKSSEAQKLCYEEETSEATAKSLDQPDSGGNPPEQETENDYQLQDSVELEQGPGPAGSTTKPVGTEFVRPVVGYFCNLCELIYADEDEAKLQHCSSLMHYRKYKETTGKDPWSS</sequence>
<feature type="compositionally biased region" description="Basic and acidic residues" evidence="2">
    <location>
        <begin position="567"/>
        <end position="577"/>
    </location>
</feature>
<protein>
    <recommendedName>
        <fullName evidence="3">RRM domain-containing protein</fullName>
    </recommendedName>
</protein>
<evidence type="ECO:0000313" key="5">
    <source>
        <dbReference type="Proteomes" id="UP000265040"/>
    </source>
</evidence>
<evidence type="ECO:0000313" key="4">
    <source>
        <dbReference type="Ensembl" id="ENSATEP00000076117.1"/>
    </source>
</evidence>
<feature type="compositionally biased region" description="Low complexity" evidence="2">
    <location>
        <begin position="112"/>
        <end position="135"/>
    </location>
</feature>
<feature type="compositionally biased region" description="Acidic residues" evidence="2">
    <location>
        <begin position="740"/>
        <end position="782"/>
    </location>
</feature>
<feature type="compositionally biased region" description="Basic and acidic residues" evidence="2">
    <location>
        <begin position="999"/>
        <end position="1030"/>
    </location>
</feature>
<dbReference type="Pfam" id="PF12874">
    <property type="entry name" value="zf-met"/>
    <property type="match status" value="1"/>
</dbReference>
<evidence type="ECO:0000256" key="2">
    <source>
        <dbReference type="SAM" id="MobiDB-lite"/>
    </source>
</evidence>
<evidence type="ECO:0000259" key="3">
    <source>
        <dbReference type="PROSITE" id="PS50102"/>
    </source>
</evidence>
<feature type="compositionally biased region" description="Polar residues" evidence="2">
    <location>
        <begin position="220"/>
        <end position="233"/>
    </location>
</feature>
<dbReference type="SMART" id="SM00360">
    <property type="entry name" value="RRM"/>
    <property type="match status" value="3"/>
</dbReference>
<keyword evidence="1" id="KW-0694">RNA-binding</keyword>
<name>A0AAQ6IQF0_ANATE</name>
<dbReference type="Proteomes" id="UP000265040">
    <property type="component" value="Chromosome 9"/>
</dbReference>
<organism evidence="4 5">
    <name type="scientific">Anabas testudineus</name>
    <name type="common">Climbing perch</name>
    <name type="synonym">Anthias testudineus</name>
    <dbReference type="NCBI Taxonomy" id="64144"/>
    <lineage>
        <taxon>Eukaryota</taxon>
        <taxon>Metazoa</taxon>
        <taxon>Chordata</taxon>
        <taxon>Craniata</taxon>
        <taxon>Vertebrata</taxon>
        <taxon>Euteleostomi</taxon>
        <taxon>Actinopterygii</taxon>
        <taxon>Neopterygii</taxon>
        <taxon>Teleostei</taxon>
        <taxon>Neoteleostei</taxon>
        <taxon>Acanthomorphata</taxon>
        <taxon>Anabantaria</taxon>
        <taxon>Anabantiformes</taxon>
        <taxon>Anabantoidei</taxon>
        <taxon>Anabantidae</taxon>
        <taxon>Anabas</taxon>
    </lineage>
</organism>
<feature type="compositionally biased region" description="Basic and acidic residues" evidence="2">
    <location>
        <begin position="783"/>
        <end position="801"/>
    </location>
</feature>
<feature type="compositionally biased region" description="Basic and acidic residues" evidence="2">
    <location>
        <begin position="622"/>
        <end position="686"/>
    </location>
</feature>
<dbReference type="InterPro" id="IPR035979">
    <property type="entry name" value="RBD_domain_sf"/>
</dbReference>
<dbReference type="AlphaFoldDB" id="A0AAQ6IQF0"/>
<evidence type="ECO:0000256" key="1">
    <source>
        <dbReference type="PROSITE-ProRule" id="PRU00176"/>
    </source>
</evidence>
<proteinExistence type="predicted"/>
<feature type="compositionally biased region" description="Polar residues" evidence="2">
    <location>
        <begin position="198"/>
        <end position="209"/>
    </location>
</feature>
<dbReference type="Gene3D" id="3.30.70.330">
    <property type="match status" value="3"/>
</dbReference>
<reference evidence="4 5" key="1">
    <citation type="submission" date="2021-04" db="EMBL/GenBank/DDBJ databases">
        <authorList>
            <consortium name="Wellcome Sanger Institute Data Sharing"/>
        </authorList>
    </citation>
    <scope>NUCLEOTIDE SEQUENCE [LARGE SCALE GENOMIC DNA]</scope>
</reference>
<feature type="region of interest" description="Disordered" evidence="2">
    <location>
        <begin position="958"/>
        <end position="1155"/>
    </location>
</feature>
<dbReference type="SUPFAM" id="SSF54928">
    <property type="entry name" value="RNA-binding domain, RBD"/>
    <property type="match status" value="3"/>
</dbReference>
<dbReference type="Ensembl" id="ENSATET00000074721.1">
    <property type="protein sequence ID" value="ENSATEP00000076117.1"/>
    <property type="gene ID" value="ENSATEG00000018501.3"/>
</dbReference>
<dbReference type="PROSITE" id="PS50102">
    <property type="entry name" value="RRM"/>
    <property type="match status" value="2"/>
</dbReference>
<feature type="region of interest" description="Disordered" evidence="2">
    <location>
        <begin position="110"/>
        <end position="283"/>
    </location>
</feature>